<protein>
    <submittedName>
        <fullName evidence="2">Predicted protein</fullName>
    </submittedName>
</protein>
<organism evidence="3">
    <name type="scientific">Leptosphaeria maculans (strain JN3 / isolate v23.1.3 / race Av1-4-5-6-7-8)</name>
    <name type="common">Blackleg fungus</name>
    <name type="synonym">Phoma lingam</name>
    <dbReference type="NCBI Taxonomy" id="985895"/>
    <lineage>
        <taxon>Eukaryota</taxon>
        <taxon>Fungi</taxon>
        <taxon>Dikarya</taxon>
        <taxon>Ascomycota</taxon>
        <taxon>Pezizomycotina</taxon>
        <taxon>Dothideomycetes</taxon>
        <taxon>Pleosporomycetidae</taxon>
        <taxon>Pleosporales</taxon>
        <taxon>Pleosporineae</taxon>
        <taxon>Leptosphaeriaceae</taxon>
        <taxon>Plenodomus</taxon>
        <taxon>Plenodomus lingam/Leptosphaeria maculans species complex</taxon>
    </lineage>
</organism>
<keyword evidence="1" id="KW-0812">Transmembrane</keyword>
<keyword evidence="3" id="KW-1185">Reference proteome</keyword>
<accession>E4ZRV5</accession>
<dbReference type="Proteomes" id="UP000002668">
    <property type="component" value="Genome"/>
</dbReference>
<dbReference type="HOGENOM" id="CLU_868974_0_0_1"/>
<sequence>MGYDCLCEVWKADEFRCRSFSGFWYARSEPFVSTIVEYYPGRSKQGTSVTGEYIILQSWKFHAKIPNSPSPTRKPDSALYSRVTSQVSDEQSRKQLSFEQLRRSSPTDYARRRPVFDREAVMRRECERETLTSIGLVQASICIRSIMDSHSESRWRRFSGGPRKRRSTADVCMDSHLSGGMIYFGVVGLSFLFSIMLGQWCQWTRPSVDSVHIAILLCTHLAVYSGCMCYAGTRQGFDDTNRIVGIGVQGQGTALRSSGAYRELGTSSTLGWDGLSISVPWSIPLKPEEVKYQLRAEPLGTQRTIMSDLDFEKKTVMDGE</sequence>
<keyword evidence="1" id="KW-1133">Transmembrane helix</keyword>
<dbReference type="VEuPathDB" id="FungiDB:LEMA_P036260.1"/>
<evidence type="ECO:0000313" key="2">
    <source>
        <dbReference type="EMBL" id="CBX93952.1"/>
    </source>
</evidence>
<proteinExistence type="predicted"/>
<reference evidence="3" key="1">
    <citation type="journal article" date="2011" name="Nat. Commun.">
        <title>Effector diversification within compartments of the Leptosphaeria maculans genome affected by Repeat-Induced Point mutations.</title>
        <authorList>
            <person name="Rouxel T."/>
            <person name="Grandaubert J."/>
            <person name="Hane J.K."/>
            <person name="Hoede C."/>
            <person name="van de Wouw A.P."/>
            <person name="Couloux A."/>
            <person name="Dominguez V."/>
            <person name="Anthouard V."/>
            <person name="Bally P."/>
            <person name="Bourras S."/>
            <person name="Cozijnsen A.J."/>
            <person name="Ciuffetti L.M."/>
            <person name="Degrave A."/>
            <person name="Dilmaghani A."/>
            <person name="Duret L."/>
            <person name="Fudal I."/>
            <person name="Goodwin S.B."/>
            <person name="Gout L."/>
            <person name="Glaser N."/>
            <person name="Linglin J."/>
            <person name="Kema G.H.J."/>
            <person name="Lapalu N."/>
            <person name="Lawrence C.B."/>
            <person name="May K."/>
            <person name="Meyer M."/>
            <person name="Ollivier B."/>
            <person name="Poulain J."/>
            <person name="Schoch C.L."/>
            <person name="Simon A."/>
            <person name="Spatafora J.W."/>
            <person name="Stachowiak A."/>
            <person name="Turgeon B.G."/>
            <person name="Tyler B.M."/>
            <person name="Vincent D."/>
            <person name="Weissenbach J."/>
            <person name="Amselem J."/>
            <person name="Quesneville H."/>
            <person name="Oliver R.P."/>
            <person name="Wincker P."/>
            <person name="Balesdent M.-H."/>
            <person name="Howlett B.J."/>
        </authorList>
    </citation>
    <scope>NUCLEOTIDE SEQUENCE [LARGE SCALE GENOMIC DNA]</scope>
    <source>
        <strain evidence="3">JN3 / isolate v23.1.3 / race Av1-4-5-6-7-8</strain>
    </source>
</reference>
<dbReference type="EMBL" id="FP929116">
    <property type="protein sequence ID" value="CBX93952.1"/>
    <property type="molecule type" value="Genomic_DNA"/>
</dbReference>
<dbReference type="InParanoid" id="E4ZRV5"/>
<keyword evidence="1" id="KW-0472">Membrane</keyword>
<dbReference type="AlphaFoldDB" id="E4ZRV5"/>
<name>E4ZRV5_LEPMJ</name>
<evidence type="ECO:0000256" key="1">
    <source>
        <dbReference type="SAM" id="Phobius"/>
    </source>
</evidence>
<feature type="transmembrane region" description="Helical" evidence="1">
    <location>
        <begin position="181"/>
        <end position="200"/>
    </location>
</feature>
<feature type="transmembrane region" description="Helical" evidence="1">
    <location>
        <begin position="212"/>
        <end position="233"/>
    </location>
</feature>
<gene>
    <name evidence="2" type="ORF">LEMA_P036260.1</name>
</gene>
<evidence type="ECO:0000313" key="3">
    <source>
        <dbReference type="Proteomes" id="UP000002668"/>
    </source>
</evidence>